<evidence type="ECO:0000256" key="3">
    <source>
        <dbReference type="ARBA" id="ARBA00022777"/>
    </source>
</evidence>
<name>A0ABX9KJJ9_9FUSO</name>
<keyword evidence="4" id="KW-0067">ATP-binding</keyword>
<evidence type="ECO:0000313" key="7">
    <source>
        <dbReference type="Proteomes" id="UP000263486"/>
    </source>
</evidence>
<keyword evidence="1" id="KW-0808">Transferase</keyword>
<proteinExistence type="predicted"/>
<dbReference type="Proteomes" id="UP000263486">
    <property type="component" value="Unassembled WGS sequence"/>
</dbReference>
<dbReference type="RefSeq" id="WP_114641609.1">
    <property type="nucleotide sequence ID" value="NZ_JAACIO010000005.1"/>
</dbReference>
<evidence type="ECO:0000256" key="4">
    <source>
        <dbReference type="ARBA" id="ARBA00022840"/>
    </source>
</evidence>
<keyword evidence="2" id="KW-0547">Nucleotide-binding</keyword>
<dbReference type="PANTHER" id="PTHR24348:SF22">
    <property type="entry name" value="NON-SPECIFIC SERINE_THREONINE PROTEIN KINASE"/>
    <property type="match status" value="1"/>
</dbReference>
<gene>
    <name evidence="6" type="ORF">DYH56_04210</name>
</gene>
<dbReference type="Pfam" id="PF00069">
    <property type="entry name" value="Pkinase"/>
    <property type="match status" value="1"/>
</dbReference>
<protein>
    <recommendedName>
        <fullName evidence="5">Protein kinase domain-containing protein</fullName>
    </recommendedName>
</protein>
<reference evidence="6 7" key="1">
    <citation type="submission" date="2018-08" db="EMBL/GenBank/DDBJ databases">
        <title>Draft genome sequence of Psychrilyobacter sp. strain SD5 isolated from Black Sea water.</title>
        <authorList>
            <person name="Yadav S."/>
            <person name="Villanueva L."/>
            <person name="Damste J.S.S."/>
        </authorList>
    </citation>
    <scope>NUCLEOTIDE SEQUENCE [LARGE SCALE GENOMIC DNA]</scope>
    <source>
        <strain evidence="6 7">SD5</strain>
    </source>
</reference>
<organism evidence="6 7">
    <name type="scientific">Psychrilyobacter piezotolerans</name>
    <dbReference type="NCBI Taxonomy" id="2293438"/>
    <lineage>
        <taxon>Bacteria</taxon>
        <taxon>Fusobacteriati</taxon>
        <taxon>Fusobacteriota</taxon>
        <taxon>Fusobacteriia</taxon>
        <taxon>Fusobacteriales</taxon>
        <taxon>Fusobacteriaceae</taxon>
        <taxon>Psychrilyobacter</taxon>
    </lineage>
</organism>
<accession>A0ABX9KJJ9</accession>
<keyword evidence="3" id="KW-0418">Kinase</keyword>
<evidence type="ECO:0000313" key="6">
    <source>
        <dbReference type="EMBL" id="REI42231.1"/>
    </source>
</evidence>
<dbReference type="SMART" id="SM00220">
    <property type="entry name" value="S_TKc"/>
    <property type="match status" value="1"/>
</dbReference>
<dbReference type="PANTHER" id="PTHR24348">
    <property type="entry name" value="SERINE/THREONINE-PROTEIN KINASE UNC-51-RELATED"/>
    <property type="match status" value="1"/>
</dbReference>
<dbReference type="PROSITE" id="PS50011">
    <property type="entry name" value="PROTEIN_KINASE_DOM"/>
    <property type="match status" value="1"/>
</dbReference>
<evidence type="ECO:0000256" key="2">
    <source>
        <dbReference type="ARBA" id="ARBA00022741"/>
    </source>
</evidence>
<keyword evidence="7" id="KW-1185">Reference proteome</keyword>
<dbReference type="Gene3D" id="1.10.510.10">
    <property type="entry name" value="Transferase(Phosphotransferase) domain 1"/>
    <property type="match status" value="1"/>
</dbReference>
<dbReference type="InterPro" id="IPR000719">
    <property type="entry name" value="Prot_kinase_dom"/>
</dbReference>
<dbReference type="InterPro" id="IPR045269">
    <property type="entry name" value="Atg1-like"/>
</dbReference>
<evidence type="ECO:0000259" key="5">
    <source>
        <dbReference type="PROSITE" id="PS50011"/>
    </source>
</evidence>
<dbReference type="EMBL" id="QUAJ01000005">
    <property type="protein sequence ID" value="REI42231.1"/>
    <property type="molecule type" value="Genomic_DNA"/>
</dbReference>
<sequence>MKYIVIDSMKESGQRAVFLVDHEKYGRCILKKLPLSGIERALRECKWQADNESPYFPQNLDFGLDETKTFFYIYEEYIEGNTLEACIETFKNDEGKVINLLLHLIVGLQELWKEGHIHRDIKPANIICTDDLTPIILDLGITKFSGEASLTVGEFVPHTPTYASPEQLNCLRGLITFKTDLFSIGIILLEAYLGKHPFGENLEEIKRNIKNGSYTKPENCSESFSKLIDKLLSKEPFKRFRKSENVIDFIKEHWRDIYENFTPIRS</sequence>
<evidence type="ECO:0000256" key="1">
    <source>
        <dbReference type="ARBA" id="ARBA00022679"/>
    </source>
</evidence>
<dbReference type="SUPFAM" id="SSF56112">
    <property type="entry name" value="Protein kinase-like (PK-like)"/>
    <property type="match status" value="1"/>
</dbReference>
<feature type="domain" description="Protein kinase" evidence="5">
    <location>
        <begin position="1"/>
        <end position="250"/>
    </location>
</feature>
<dbReference type="InterPro" id="IPR011009">
    <property type="entry name" value="Kinase-like_dom_sf"/>
</dbReference>
<comment type="caution">
    <text evidence="6">The sequence shown here is derived from an EMBL/GenBank/DDBJ whole genome shotgun (WGS) entry which is preliminary data.</text>
</comment>